<keyword evidence="1" id="KW-0732">Signal</keyword>
<dbReference type="PANTHER" id="PTHR39176">
    <property type="entry name" value="PERIPLASMIC PROTEIN-RELATED"/>
    <property type="match status" value="1"/>
</dbReference>
<proteinExistence type="predicted"/>
<name>A0ABV0BC67_9SPHN</name>
<dbReference type="PANTHER" id="PTHR39176:SF1">
    <property type="entry name" value="PERIPLASMIC PROTEIN"/>
    <property type="match status" value="1"/>
</dbReference>
<evidence type="ECO:0000313" key="4">
    <source>
        <dbReference type="Proteomes" id="UP001427805"/>
    </source>
</evidence>
<organism evidence="3 4">
    <name type="scientific">Sphingomonas rustica</name>
    <dbReference type="NCBI Taxonomy" id="3103142"/>
    <lineage>
        <taxon>Bacteria</taxon>
        <taxon>Pseudomonadati</taxon>
        <taxon>Pseudomonadota</taxon>
        <taxon>Alphaproteobacteria</taxon>
        <taxon>Sphingomonadales</taxon>
        <taxon>Sphingomonadaceae</taxon>
        <taxon>Sphingomonas</taxon>
    </lineage>
</organism>
<dbReference type="Gene3D" id="1.20.1270.180">
    <property type="match status" value="1"/>
</dbReference>
<reference evidence="3 4" key="1">
    <citation type="submission" date="2024-05" db="EMBL/GenBank/DDBJ databases">
        <title>Sphingomonas sp. HF-S3 16S ribosomal RNA gene Genome sequencing and assembly.</title>
        <authorList>
            <person name="Lee H."/>
        </authorList>
    </citation>
    <scope>NUCLEOTIDE SEQUENCE [LARGE SCALE GENOMIC DNA]</scope>
    <source>
        <strain evidence="3 4">HF-S3</strain>
    </source>
</reference>
<keyword evidence="4" id="KW-1185">Reference proteome</keyword>
<evidence type="ECO:0000256" key="1">
    <source>
        <dbReference type="SAM" id="SignalP"/>
    </source>
</evidence>
<dbReference type="Proteomes" id="UP001427805">
    <property type="component" value="Unassembled WGS sequence"/>
</dbReference>
<sequence length="135" mass="14660">MRNLAIAGVSALMVLGGTGVARAQSAGAFMTNPAFSGPKPARCDSTYEMQHCAAHELRVADRAMSAAYSAARSRSSASARSRLLTEQRRWLRTRDSGCVAKGRRYDGGSMRPVVVAQCWVEVTRARTRALGAWRR</sequence>
<feature type="chain" id="PRO_5046672076" evidence="1">
    <location>
        <begin position="24"/>
        <end position="135"/>
    </location>
</feature>
<dbReference type="InterPro" id="IPR009739">
    <property type="entry name" value="LprI-like_N"/>
</dbReference>
<comment type="caution">
    <text evidence="3">The sequence shown here is derived from an EMBL/GenBank/DDBJ whole genome shotgun (WGS) entry which is preliminary data.</text>
</comment>
<protein>
    <submittedName>
        <fullName evidence="3">Lysozyme inhibitor LprI family protein</fullName>
    </submittedName>
</protein>
<feature type="signal peptide" evidence="1">
    <location>
        <begin position="1"/>
        <end position="23"/>
    </location>
</feature>
<accession>A0ABV0BC67</accession>
<gene>
    <name evidence="3" type="ORF">TPR58_18410</name>
</gene>
<evidence type="ECO:0000259" key="2">
    <source>
        <dbReference type="Pfam" id="PF07007"/>
    </source>
</evidence>
<evidence type="ECO:0000313" key="3">
    <source>
        <dbReference type="EMBL" id="MEN3749153.1"/>
    </source>
</evidence>
<dbReference type="RefSeq" id="WP_346248193.1">
    <property type="nucleotide sequence ID" value="NZ_JBDIZK010000012.1"/>
</dbReference>
<feature type="domain" description="Lysozyme inhibitor LprI-like N-terminal" evidence="2">
    <location>
        <begin position="44"/>
        <end position="130"/>
    </location>
</feature>
<dbReference type="EMBL" id="JBDIZK010000012">
    <property type="protein sequence ID" value="MEN3749153.1"/>
    <property type="molecule type" value="Genomic_DNA"/>
</dbReference>
<dbReference type="Pfam" id="PF07007">
    <property type="entry name" value="LprI"/>
    <property type="match status" value="1"/>
</dbReference>